<dbReference type="HOGENOM" id="CLU_052380_3_0_1"/>
<dbReference type="Pfam" id="PF14223">
    <property type="entry name" value="Retrotran_gag_2"/>
    <property type="match status" value="1"/>
</dbReference>
<reference evidence="1 2" key="1">
    <citation type="submission" date="2014-06" db="EMBL/GenBank/DDBJ databases">
        <title>Evolutionary Origins and Diversification of the Mycorrhizal Mutualists.</title>
        <authorList>
            <consortium name="DOE Joint Genome Institute"/>
            <consortium name="Mycorrhizal Genomics Consortium"/>
            <person name="Kohler A."/>
            <person name="Kuo A."/>
            <person name="Nagy L.G."/>
            <person name="Floudas D."/>
            <person name="Copeland A."/>
            <person name="Barry K.W."/>
            <person name="Cichocki N."/>
            <person name="Veneault-Fourrey C."/>
            <person name="LaButti K."/>
            <person name="Lindquist E.A."/>
            <person name="Lipzen A."/>
            <person name="Lundell T."/>
            <person name="Morin E."/>
            <person name="Murat C."/>
            <person name="Riley R."/>
            <person name="Ohm R."/>
            <person name="Sun H."/>
            <person name="Tunlid A."/>
            <person name="Henrissat B."/>
            <person name="Grigoriev I.V."/>
            <person name="Hibbett D.S."/>
            <person name="Martin F."/>
        </authorList>
    </citation>
    <scope>NUCLEOTIDE SEQUENCE [LARGE SCALE GENOMIC DNA]</scope>
    <source>
        <strain evidence="1 2">SS14</strain>
    </source>
</reference>
<keyword evidence="2" id="KW-1185">Reference proteome</keyword>
<organism evidence="1 2">
    <name type="scientific">Sphaerobolus stellatus (strain SS14)</name>
    <dbReference type="NCBI Taxonomy" id="990650"/>
    <lineage>
        <taxon>Eukaryota</taxon>
        <taxon>Fungi</taxon>
        <taxon>Dikarya</taxon>
        <taxon>Basidiomycota</taxon>
        <taxon>Agaricomycotina</taxon>
        <taxon>Agaricomycetes</taxon>
        <taxon>Phallomycetidae</taxon>
        <taxon>Geastrales</taxon>
        <taxon>Sphaerobolaceae</taxon>
        <taxon>Sphaerobolus</taxon>
    </lineage>
</organism>
<proteinExistence type="predicted"/>
<sequence length="134" mass="15324">MQSYKAAGEIYQWLDDANKIHIDNIRSQLKAMWDKLKTVHSKFAPNLRFNLLSDLLSICVKDDESLMAMSACIQGTMQKVKVLHPKVHYTIGKLDEELIIMTMICALPWEEYSAFISSVLLLTDLSKDTILEAF</sequence>
<dbReference type="AlphaFoldDB" id="A0A0C9VDR2"/>
<feature type="non-terminal residue" evidence="1">
    <location>
        <position position="134"/>
    </location>
</feature>
<dbReference type="EMBL" id="KN837187">
    <property type="protein sequence ID" value="KIJ35556.1"/>
    <property type="molecule type" value="Genomic_DNA"/>
</dbReference>
<evidence type="ECO:0000313" key="1">
    <source>
        <dbReference type="EMBL" id="KIJ35556.1"/>
    </source>
</evidence>
<name>A0A0C9VDR2_SPHS4</name>
<gene>
    <name evidence="1" type="ORF">M422DRAFT_148220</name>
</gene>
<dbReference type="Proteomes" id="UP000054279">
    <property type="component" value="Unassembled WGS sequence"/>
</dbReference>
<protein>
    <submittedName>
        <fullName evidence="1">Uncharacterized protein</fullName>
    </submittedName>
</protein>
<evidence type="ECO:0000313" key="2">
    <source>
        <dbReference type="Proteomes" id="UP000054279"/>
    </source>
</evidence>
<accession>A0A0C9VDR2</accession>